<reference evidence="3" key="3">
    <citation type="submission" date="2015-06" db="UniProtKB">
        <authorList>
            <consortium name="EnsemblMetazoa"/>
        </authorList>
    </citation>
    <scope>IDENTIFICATION</scope>
</reference>
<dbReference type="EMBL" id="AMQM01009282">
    <property type="status" value="NOT_ANNOTATED_CDS"/>
    <property type="molecule type" value="Genomic_DNA"/>
</dbReference>
<evidence type="ECO:0000313" key="3">
    <source>
        <dbReference type="EnsemblMetazoa" id="HelroP184137"/>
    </source>
</evidence>
<proteinExistence type="predicted"/>
<dbReference type="KEGG" id="hro:HELRODRAFT_184137"/>
<dbReference type="Proteomes" id="UP000015101">
    <property type="component" value="Unassembled WGS sequence"/>
</dbReference>
<accession>T1FKN4</accession>
<dbReference type="AlphaFoldDB" id="T1FKN4"/>
<reference evidence="4" key="1">
    <citation type="submission" date="2012-12" db="EMBL/GenBank/DDBJ databases">
        <authorList>
            <person name="Hellsten U."/>
            <person name="Grimwood J."/>
            <person name="Chapman J.A."/>
            <person name="Shapiro H."/>
            <person name="Aerts A."/>
            <person name="Otillar R.P."/>
            <person name="Terry A.Y."/>
            <person name="Boore J.L."/>
            <person name="Simakov O."/>
            <person name="Marletaz F."/>
            <person name="Cho S.-J."/>
            <person name="Edsinger-Gonzales E."/>
            <person name="Havlak P."/>
            <person name="Kuo D.-H."/>
            <person name="Larsson T."/>
            <person name="Lv J."/>
            <person name="Arendt D."/>
            <person name="Savage R."/>
            <person name="Osoegawa K."/>
            <person name="de Jong P."/>
            <person name="Lindberg D.R."/>
            <person name="Seaver E.C."/>
            <person name="Weisblat D.A."/>
            <person name="Putnam N.H."/>
            <person name="Grigoriev I.V."/>
            <person name="Rokhsar D.S."/>
        </authorList>
    </citation>
    <scope>NUCLEOTIDE SEQUENCE</scope>
</reference>
<keyword evidence="4" id="KW-1185">Reference proteome</keyword>
<dbReference type="GeneID" id="20209383"/>
<dbReference type="RefSeq" id="XP_009014461.1">
    <property type="nucleotide sequence ID" value="XM_009016213.1"/>
</dbReference>
<gene>
    <name evidence="3" type="primary">20209383</name>
    <name evidence="2" type="ORF">HELRODRAFT_184137</name>
</gene>
<dbReference type="EMBL" id="KB096213">
    <property type="protein sequence ID" value="ESO07442.1"/>
    <property type="molecule type" value="Genomic_DNA"/>
</dbReference>
<protein>
    <submittedName>
        <fullName evidence="2 3">Uncharacterized protein</fullName>
    </submittedName>
</protein>
<evidence type="ECO:0000313" key="2">
    <source>
        <dbReference type="EMBL" id="ESO07442.1"/>
    </source>
</evidence>
<feature type="chain" id="PRO_5010980786" evidence="1">
    <location>
        <begin position="20"/>
        <end position="203"/>
    </location>
</feature>
<evidence type="ECO:0000313" key="4">
    <source>
        <dbReference type="Proteomes" id="UP000015101"/>
    </source>
</evidence>
<reference evidence="2 4" key="2">
    <citation type="journal article" date="2013" name="Nature">
        <title>Insights into bilaterian evolution from three spiralian genomes.</title>
        <authorList>
            <person name="Simakov O."/>
            <person name="Marletaz F."/>
            <person name="Cho S.J."/>
            <person name="Edsinger-Gonzales E."/>
            <person name="Havlak P."/>
            <person name="Hellsten U."/>
            <person name="Kuo D.H."/>
            <person name="Larsson T."/>
            <person name="Lv J."/>
            <person name="Arendt D."/>
            <person name="Savage R."/>
            <person name="Osoegawa K."/>
            <person name="de Jong P."/>
            <person name="Grimwood J."/>
            <person name="Chapman J.A."/>
            <person name="Shapiro H."/>
            <person name="Aerts A."/>
            <person name="Otillar R.P."/>
            <person name="Terry A.Y."/>
            <person name="Boore J.L."/>
            <person name="Grigoriev I.V."/>
            <person name="Lindberg D.R."/>
            <person name="Seaver E.C."/>
            <person name="Weisblat D.A."/>
            <person name="Putnam N.H."/>
            <person name="Rokhsar D.S."/>
        </authorList>
    </citation>
    <scope>NUCLEOTIDE SEQUENCE</scope>
</reference>
<dbReference type="HOGENOM" id="CLU_1350195_0_0_1"/>
<dbReference type="InParanoid" id="T1FKN4"/>
<sequence length="203" mass="23819">MNFKTFIFIVLLSAVLSFCKKFHKKRQATKAHCETKLKIEGGDFAGKIFLENLDEMMRRTQAILDRFYVSEIPDTDNQELSNRVLLNSSRKRRELKCLDVNQRLKILHDSLIDLKSARNVELCMSDLNEQVELILDRLQFARKFIKPRLKLNVGHNFEGTINFFPINEVDGELSTAETCKRAMNVFYNFKSNINLLHLFTYDY</sequence>
<name>T1FKN4_HELRO</name>
<feature type="signal peptide" evidence="1">
    <location>
        <begin position="1"/>
        <end position="19"/>
    </location>
</feature>
<evidence type="ECO:0000256" key="1">
    <source>
        <dbReference type="SAM" id="SignalP"/>
    </source>
</evidence>
<organism evidence="3 4">
    <name type="scientific">Helobdella robusta</name>
    <name type="common">Californian leech</name>
    <dbReference type="NCBI Taxonomy" id="6412"/>
    <lineage>
        <taxon>Eukaryota</taxon>
        <taxon>Metazoa</taxon>
        <taxon>Spiralia</taxon>
        <taxon>Lophotrochozoa</taxon>
        <taxon>Annelida</taxon>
        <taxon>Clitellata</taxon>
        <taxon>Hirudinea</taxon>
        <taxon>Rhynchobdellida</taxon>
        <taxon>Glossiphoniidae</taxon>
        <taxon>Helobdella</taxon>
    </lineage>
</organism>
<dbReference type="EnsemblMetazoa" id="HelroT184137">
    <property type="protein sequence ID" value="HelroP184137"/>
    <property type="gene ID" value="HelroG184137"/>
</dbReference>
<dbReference type="CTD" id="20209383"/>
<keyword evidence="1" id="KW-0732">Signal</keyword>